<organism evidence="2 3">
    <name type="scientific">Fumia xinanensis</name>
    <dbReference type="NCBI Taxonomy" id="2763659"/>
    <lineage>
        <taxon>Bacteria</taxon>
        <taxon>Bacillati</taxon>
        <taxon>Bacillota</taxon>
        <taxon>Clostridia</taxon>
        <taxon>Eubacteriales</taxon>
        <taxon>Oscillospiraceae</taxon>
        <taxon>Fumia</taxon>
    </lineage>
</organism>
<dbReference type="RefSeq" id="WP_249293759.1">
    <property type="nucleotide sequence ID" value="NZ_JACRSV010000001.1"/>
</dbReference>
<evidence type="ECO:0000313" key="3">
    <source>
        <dbReference type="Proteomes" id="UP000610760"/>
    </source>
</evidence>
<feature type="transmembrane region" description="Helical" evidence="1">
    <location>
        <begin position="6"/>
        <end position="30"/>
    </location>
</feature>
<evidence type="ECO:0000256" key="1">
    <source>
        <dbReference type="SAM" id="Phobius"/>
    </source>
</evidence>
<proteinExistence type="predicted"/>
<dbReference type="EMBL" id="JACRSV010000001">
    <property type="protein sequence ID" value="MBC8558862.1"/>
    <property type="molecule type" value="Genomic_DNA"/>
</dbReference>
<keyword evidence="3" id="KW-1185">Reference proteome</keyword>
<keyword evidence="1" id="KW-0472">Membrane</keyword>
<dbReference type="AlphaFoldDB" id="A0A926E276"/>
<sequence>MTETIAVALITAVSGIAGVAVGALFAFLTAKSTRKNEYEKLLYEKRLQAYQEFSTACGEYLKATDNAELYANLLVSTQKVYLVAGEETYSYISIISLLLRDASPKEPVSQEFKDTYHKLLNSFRMDLSSYKGK</sequence>
<evidence type="ECO:0000313" key="2">
    <source>
        <dbReference type="EMBL" id="MBC8558862.1"/>
    </source>
</evidence>
<keyword evidence="1" id="KW-0812">Transmembrane</keyword>
<gene>
    <name evidence="2" type="ORF">H8710_02135</name>
</gene>
<accession>A0A926E276</accession>
<reference evidence="2" key="1">
    <citation type="submission" date="2020-08" db="EMBL/GenBank/DDBJ databases">
        <title>Genome public.</title>
        <authorList>
            <person name="Liu C."/>
            <person name="Sun Q."/>
        </authorList>
    </citation>
    <scope>NUCLEOTIDE SEQUENCE</scope>
    <source>
        <strain evidence="2">NSJ-33</strain>
    </source>
</reference>
<protein>
    <submittedName>
        <fullName evidence="2">Uncharacterized protein</fullName>
    </submittedName>
</protein>
<name>A0A926E276_9FIRM</name>
<keyword evidence="1" id="KW-1133">Transmembrane helix</keyword>
<comment type="caution">
    <text evidence="2">The sequence shown here is derived from an EMBL/GenBank/DDBJ whole genome shotgun (WGS) entry which is preliminary data.</text>
</comment>
<dbReference type="Proteomes" id="UP000610760">
    <property type="component" value="Unassembled WGS sequence"/>
</dbReference>